<organism evidence="2 3">
    <name type="scientific">Emiliania huxleyi (strain CCMP1516)</name>
    <dbReference type="NCBI Taxonomy" id="280463"/>
    <lineage>
        <taxon>Eukaryota</taxon>
        <taxon>Haptista</taxon>
        <taxon>Haptophyta</taxon>
        <taxon>Prymnesiophyceae</taxon>
        <taxon>Isochrysidales</taxon>
        <taxon>Noelaerhabdaceae</taxon>
        <taxon>Emiliania</taxon>
    </lineage>
</organism>
<feature type="region of interest" description="Disordered" evidence="1">
    <location>
        <begin position="1"/>
        <end position="47"/>
    </location>
</feature>
<name>A0A0D3JD93_EMIH1</name>
<sequence>MASAELIAARKDKRKAPAPPKKDVAQAAKEPTASKGGKKPRQPSWEGLPICPAWKKDGACHAYRQRRSVVVVNKHHRRQRSPSDVDIRRGSPFGVLKRMLAGEQIRLVCACAPKRCHGDIIAARLRRMMREIVD</sequence>
<dbReference type="KEGG" id="ehx:EMIHUDRAFT_117159"/>
<evidence type="ECO:0000313" key="3">
    <source>
        <dbReference type="Proteomes" id="UP000013827"/>
    </source>
</evidence>
<dbReference type="RefSeq" id="XP_005773907.1">
    <property type="nucleotide sequence ID" value="XM_005773850.1"/>
</dbReference>
<reference evidence="3" key="1">
    <citation type="journal article" date="2013" name="Nature">
        <title>Pan genome of the phytoplankton Emiliania underpins its global distribution.</title>
        <authorList>
            <person name="Read B.A."/>
            <person name="Kegel J."/>
            <person name="Klute M.J."/>
            <person name="Kuo A."/>
            <person name="Lefebvre S.C."/>
            <person name="Maumus F."/>
            <person name="Mayer C."/>
            <person name="Miller J."/>
            <person name="Monier A."/>
            <person name="Salamov A."/>
            <person name="Young J."/>
            <person name="Aguilar M."/>
            <person name="Claverie J.M."/>
            <person name="Frickenhaus S."/>
            <person name="Gonzalez K."/>
            <person name="Herman E.K."/>
            <person name="Lin Y.C."/>
            <person name="Napier J."/>
            <person name="Ogata H."/>
            <person name="Sarno A.F."/>
            <person name="Shmutz J."/>
            <person name="Schroeder D."/>
            <person name="de Vargas C."/>
            <person name="Verret F."/>
            <person name="von Dassow P."/>
            <person name="Valentin K."/>
            <person name="Van de Peer Y."/>
            <person name="Wheeler G."/>
            <person name="Dacks J.B."/>
            <person name="Delwiche C.F."/>
            <person name="Dyhrman S.T."/>
            <person name="Glockner G."/>
            <person name="John U."/>
            <person name="Richards T."/>
            <person name="Worden A.Z."/>
            <person name="Zhang X."/>
            <person name="Grigoriev I.V."/>
            <person name="Allen A.E."/>
            <person name="Bidle K."/>
            <person name="Borodovsky M."/>
            <person name="Bowler C."/>
            <person name="Brownlee C."/>
            <person name="Cock J.M."/>
            <person name="Elias M."/>
            <person name="Gladyshev V.N."/>
            <person name="Groth M."/>
            <person name="Guda C."/>
            <person name="Hadaegh A."/>
            <person name="Iglesias-Rodriguez M.D."/>
            <person name="Jenkins J."/>
            <person name="Jones B.M."/>
            <person name="Lawson T."/>
            <person name="Leese F."/>
            <person name="Lindquist E."/>
            <person name="Lobanov A."/>
            <person name="Lomsadze A."/>
            <person name="Malik S.B."/>
            <person name="Marsh M.E."/>
            <person name="Mackinder L."/>
            <person name="Mock T."/>
            <person name="Mueller-Roeber B."/>
            <person name="Pagarete A."/>
            <person name="Parker M."/>
            <person name="Probert I."/>
            <person name="Quesneville H."/>
            <person name="Raines C."/>
            <person name="Rensing S.A."/>
            <person name="Riano-Pachon D.M."/>
            <person name="Richier S."/>
            <person name="Rokitta S."/>
            <person name="Shiraiwa Y."/>
            <person name="Soanes D.M."/>
            <person name="van der Giezen M."/>
            <person name="Wahlund T.M."/>
            <person name="Williams B."/>
            <person name="Wilson W."/>
            <person name="Wolfe G."/>
            <person name="Wurch L.L."/>
        </authorList>
    </citation>
    <scope>NUCLEOTIDE SEQUENCE</scope>
</reference>
<dbReference type="PaxDb" id="2903-EOD21478"/>
<evidence type="ECO:0008006" key="4">
    <source>
        <dbReference type="Google" id="ProtNLM"/>
    </source>
</evidence>
<proteinExistence type="predicted"/>
<reference evidence="2" key="2">
    <citation type="submission" date="2024-10" db="UniProtKB">
        <authorList>
            <consortium name="EnsemblProtists"/>
        </authorList>
    </citation>
    <scope>IDENTIFICATION</scope>
</reference>
<dbReference type="HOGENOM" id="CLU_1900164_0_0_1"/>
<accession>A0A0D3JD93</accession>
<evidence type="ECO:0000313" key="2">
    <source>
        <dbReference type="EnsemblProtists" id="EOD21478"/>
    </source>
</evidence>
<dbReference type="Proteomes" id="UP000013827">
    <property type="component" value="Unassembled WGS sequence"/>
</dbReference>
<keyword evidence="3" id="KW-1185">Reference proteome</keyword>
<protein>
    <recommendedName>
        <fullName evidence="4">DUF4326 domain-containing protein</fullName>
    </recommendedName>
</protein>
<evidence type="ECO:0000256" key="1">
    <source>
        <dbReference type="SAM" id="MobiDB-lite"/>
    </source>
</evidence>
<dbReference type="AlphaFoldDB" id="A0A0D3JD93"/>
<dbReference type="EnsemblProtists" id="EOD21478">
    <property type="protein sequence ID" value="EOD21478"/>
    <property type="gene ID" value="EMIHUDRAFT_117159"/>
</dbReference>
<dbReference type="GeneID" id="17267023"/>